<evidence type="ECO:0000259" key="3">
    <source>
        <dbReference type="PROSITE" id="PS51371"/>
    </source>
</evidence>
<protein>
    <submittedName>
        <fullName evidence="4">Transcriptional repressor CcpN</fullName>
    </submittedName>
</protein>
<dbReference type="EMBL" id="QFGA01000001">
    <property type="protein sequence ID" value="TEB07206.1"/>
    <property type="molecule type" value="Genomic_DNA"/>
</dbReference>
<dbReference type="InterPro" id="IPR011991">
    <property type="entry name" value="ArsR-like_HTH"/>
</dbReference>
<dbReference type="SUPFAM" id="SSF46785">
    <property type="entry name" value="Winged helix' DNA-binding domain"/>
    <property type="match status" value="1"/>
</dbReference>
<organism evidence="4 5">
    <name type="scientific">Pelotomaculum schinkii</name>
    <dbReference type="NCBI Taxonomy" id="78350"/>
    <lineage>
        <taxon>Bacteria</taxon>
        <taxon>Bacillati</taxon>
        <taxon>Bacillota</taxon>
        <taxon>Clostridia</taxon>
        <taxon>Eubacteriales</taxon>
        <taxon>Desulfotomaculaceae</taxon>
        <taxon>Pelotomaculum</taxon>
    </lineage>
</organism>
<dbReference type="InterPro" id="IPR036390">
    <property type="entry name" value="WH_DNA-bd_sf"/>
</dbReference>
<dbReference type="PANTHER" id="PTHR48108">
    <property type="entry name" value="CBS DOMAIN-CONTAINING PROTEIN CBSX2, CHLOROPLASTIC"/>
    <property type="match status" value="1"/>
</dbReference>
<dbReference type="AlphaFoldDB" id="A0A4Y7REH7"/>
<dbReference type="InterPro" id="IPR000644">
    <property type="entry name" value="CBS_dom"/>
</dbReference>
<proteinExistence type="predicted"/>
<dbReference type="InterPro" id="IPR036388">
    <property type="entry name" value="WH-like_DNA-bd_sf"/>
</dbReference>
<dbReference type="InterPro" id="IPR046342">
    <property type="entry name" value="CBS_dom_sf"/>
</dbReference>
<reference evidence="4 5" key="1">
    <citation type="journal article" date="2018" name="Environ. Microbiol.">
        <title>Novel energy conservation strategies and behaviour of Pelotomaculum schinkii driving syntrophic propionate catabolism.</title>
        <authorList>
            <person name="Hidalgo-Ahumada C.A.P."/>
            <person name="Nobu M.K."/>
            <person name="Narihiro T."/>
            <person name="Tamaki H."/>
            <person name="Liu W.T."/>
            <person name="Kamagata Y."/>
            <person name="Stams A.J.M."/>
            <person name="Imachi H."/>
            <person name="Sousa D.Z."/>
        </authorList>
    </citation>
    <scope>NUCLEOTIDE SEQUENCE [LARGE SCALE GENOMIC DNA]</scope>
    <source>
        <strain evidence="4 5">HH</strain>
    </source>
</reference>
<dbReference type="PIRSF" id="PIRSF026546">
    <property type="entry name" value="UCP026546_CBS_YqzB"/>
    <property type="match status" value="1"/>
</dbReference>
<dbReference type="InterPro" id="IPR051462">
    <property type="entry name" value="CBS_domain-containing"/>
</dbReference>
<dbReference type="Proteomes" id="UP000298324">
    <property type="component" value="Unassembled WGS sequence"/>
</dbReference>
<dbReference type="Gene3D" id="1.10.10.10">
    <property type="entry name" value="Winged helix-like DNA-binding domain superfamily/Winged helix DNA-binding domain"/>
    <property type="match status" value="1"/>
</dbReference>
<keyword evidence="2" id="KW-0129">CBS domain</keyword>
<dbReference type="SMART" id="SM00116">
    <property type="entry name" value="CBS"/>
    <property type="match status" value="2"/>
</dbReference>
<dbReference type="PROSITE" id="PS51371">
    <property type="entry name" value="CBS"/>
    <property type="match status" value="2"/>
</dbReference>
<feature type="domain" description="CBS" evidence="3">
    <location>
        <begin position="145"/>
        <end position="212"/>
    </location>
</feature>
<evidence type="ECO:0000313" key="5">
    <source>
        <dbReference type="Proteomes" id="UP000298324"/>
    </source>
</evidence>
<dbReference type="Pfam" id="PF08279">
    <property type="entry name" value="HTH_11"/>
    <property type="match status" value="1"/>
</dbReference>
<gene>
    <name evidence="4" type="primary">ccpN</name>
    <name evidence="4" type="ORF">Psch_00753</name>
</gene>
<dbReference type="CDD" id="cd04617">
    <property type="entry name" value="CBS_pair_CcpN"/>
    <property type="match status" value="1"/>
</dbReference>
<dbReference type="Pfam" id="PF00571">
    <property type="entry name" value="CBS"/>
    <property type="match status" value="2"/>
</dbReference>
<keyword evidence="5" id="KW-1185">Reference proteome</keyword>
<comment type="caution">
    <text evidence="4">The sequence shown here is derived from an EMBL/GenBank/DDBJ whole genome shotgun (WGS) entry which is preliminary data.</text>
</comment>
<evidence type="ECO:0000256" key="1">
    <source>
        <dbReference type="ARBA" id="ARBA00022737"/>
    </source>
</evidence>
<sequence length="212" mass="23101">MELTRRQETILEIVKRSGPITGDQIAERLSLTRATLRPDLAILTMSGLLEARPRVGYYYSGRSPNRVVAEKLCSVKVGTIISIPAVVTENCSVYDAVVAMFIKDVGTLFVVKEVGLLEGVLSRKDLLKTTLGGHDIHQLPVGVIMTRMPNVIYTTSDETVWSAAKKLITHQVDALPVVRSATQADGGEGLEVIGRLSKTNITRLFVELGEGQ</sequence>
<dbReference type="SUPFAM" id="SSF54631">
    <property type="entry name" value="CBS-domain pair"/>
    <property type="match status" value="1"/>
</dbReference>
<evidence type="ECO:0000256" key="2">
    <source>
        <dbReference type="PROSITE-ProRule" id="PRU00703"/>
    </source>
</evidence>
<dbReference type="PANTHER" id="PTHR48108:SF32">
    <property type="entry name" value="TRANSCRIPTIONAL REPRESSOR CCPN"/>
    <property type="match status" value="1"/>
</dbReference>
<accession>A0A4Y7REH7</accession>
<evidence type="ECO:0000313" key="4">
    <source>
        <dbReference type="EMBL" id="TEB07206.1"/>
    </source>
</evidence>
<dbReference type="Gene3D" id="3.10.580.10">
    <property type="entry name" value="CBS-domain"/>
    <property type="match status" value="1"/>
</dbReference>
<dbReference type="InterPro" id="IPR016842">
    <property type="entry name" value="UCP026546_HTH-CBS"/>
</dbReference>
<name>A0A4Y7REH7_9FIRM</name>
<keyword evidence="1" id="KW-0677">Repeat</keyword>
<dbReference type="InterPro" id="IPR013196">
    <property type="entry name" value="HTH_11"/>
</dbReference>
<dbReference type="CDD" id="cd00090">
    <property type="entry name" value="HTH_ARSR"/>
    <property type="match status" value="1"/>
</dbReference>
<feature type="domain" description="CBS" evidence="3">
    <location>
        <begin position="80"/>
        <end position="136"/>
    </location>
</feature>
<dbReference type="RefSeq" id="WP_134218530.1">
    <property type="nucleotide sequence ID" value="NZ_QFGA01000001.1"/>
</dbReference>